<comment type="caution">
    <text evidence="1">The sequence shown here is derived from an EMBL/GenBank/DDBJ whole genome shotgun (WGS) entry which is preliminary data.</text>
</comment>
<sequence length="222" mass="25749">MGEEVKLFQTWSSPFSLRIAMALKLKGIPYDSVPEDLSNKSSLLLEYNPVYKKIPVLLHNNKPISESLVILEYVDEMWKQNPLLPQDPYERANARFWAKFNDDSLMPSMWTVLRSKSEPREAALVEVMKNLMVIEGELGGKKFFGGEKVGFLDIVMGWLAYLIDAFEEIFPGLNLIDPERFPLLSTWMKEFYNMPTIKELWPAQDMLVSSFKAHHRIEQKTE</sequence>
<reference evidence="2" key="1">
    <citation type="journal article" date="2023" name="Front. Plant Sci.">
        <title>Chromosomal-level genome assembly of Melastoma candidum provides insights into trichome evolution.</title>
        <authorList>
            <person name="Zhong Y."/>
            <person name="Wu W."/>
            <person name="Sun C."/>
            <person name="Zou P."/>
            <person name="Liu Y."/>
            <person name="Dai S."/>
            <person name="Zhou R."/>
        </authorList>
    </citation>
    <scope>NUCLEOTIDE SEQUENCE [LARGE SCALE GENOMIC DNA]</scope>
</reference>
<gene>
    <name evidence="1" type="ORF">MLD38_008561</name>
</gene>
<evidence type="ECO:0000313" key="1">
    <source>
        <dbReference type="EMBL" id="KAI4382620.1"/>
    </source>
</evidence>
<accession>A0ACB9RU63</accession>
<organism evidence="1 2">
    <name type="scientific">Melastoma candidum</name>
    <dbReference type="NCBI Taxonomy" id="119954"/>
    <lineage>
        <taxon>Eukaryota</taxon>
        <taxon>Viridiplantae</taxon>
        <taxon>Streptophyta</taxon>
        <taxon>Embryophyta</taxon>
        <taxon>Tracheophyta</taxon>
        <taxon>Spermatophyta</taxon>
        <taxon>Magnoliopsida</taxon>
        <taxon>eudicotyledons</taxon>
        <taxon>Gunneridae</taxon>
        <taxon>Pentapetalae</taxon>
        <taxon>rosids</taxon>
        <taxon>malvids</taxon>
        <taxon>Myrtales</taxon>
        <taxon>Melastomataceae</taxon>
        <taxon>Melastomatoideae</taxon>
        <taxon>Melastomateae</taxon>
        <taxon>Melastoma</taxon>
    </lineage>
</organism>
<proteinExistence type="predicted"/>
<evidence type="ECO:0000313" key="2">
    <source>
        <dbReference type="Proteomes" id="UP001057402"/>
    </source>
</evidence>
<dbReference type="EMBL" id="CM042882">
    <property type="protein sequence ID" value="KAI4382620.1"/>
    <property type="molecule type" value="Genomic_DNA"/>
</dbReference>
<dbReference type="Proteomes" id="UP001057402">
    <property type="component" value="Chromosome 3"/>
</dbReference>
<protein>
    <submittedName>
        <fullName evidence="1">Uncharacterized protein</fullName>
    </submittedName>
</protein>
<name>A0ACB9RU63_9MYRT</name>
<keyword evidence="2" id="KW-1185">Reference proteome</keyword>